<proteinExistence type="predicted"/>
<evidence type="ECO:0000256" key="1">
    <source>
        <dbReference type="SAM" id="MobiDB-lite"/>
    </source>
</evidence>
<dbReference type="Pfam" id="PF03737">
    <property type="entry name" value="RraA-like"/>
    <property type="match status" value="1"/>
</dbReference>
<protein>
    <recommendedName>
        <fullName evidence="5">RraA family protein</fullName>
    </recommendedName>
</protein>
<dbReference type="SUPFAM" id="SSF89562">
    <property type="entry name" value="RraA-like"/>
    <property type="match status" value="1"/>
</dbReference>
<organism evidence="3 4">
    <name type="scientific">Rhodohalobacter sulfatireducens</name>
    <dbReference type="NCBI Taxonomy" id="2911366"/>
    <lineage>
        <taxon>Bacteria</taxon>
        <taxon>Pseudomonadati</taxon>
        <taxon>Balneolota</taxon>
        <taxon>Balneolia</taxon>
        <taxon>Balneolales</taxon>
        <taxon>Balneolaceae</taxon>
        <taxon>Rhodohalobacter</taxon>
    </lineage>
</organism>
<dbReference type="PANTHER" id="PTHR33254">
    <property type="entry name" value="4-HYDROXY-4-METHYL-2-OXOGLUTARATE ALDOLASE 3-RELATED"/>
    <property type="match status" value="1"/>
</dbReference>
<accession>A0ABS9KJ83</accession>
<dbReference type="InterPro" id="IPR005493">
    <property type="entry name" value="RraA/RraA-like"/>
</dbReference>
<dbReference type="EMBL" id="JAKLWS010000048">
    <property type="protein sequence ID" value="MCG2590896.1"/>
    <property type="molecule type" value="Genomic_DNA"/>
</dbReference>
<reference evidence="3" key="1">
    <citation type="submission" date="2022-01" db="EMBL/GenBank/DDBJ databases">
        <authorList>
            <person name="Wang Y."/>
        </authorList>
    </citation>
    <scope>NUCLEOTIDE SEQUENCE</scope>
    <source>
        <strain evidence="3">WB101</strain>
    </source>
</reference>
<evidence type="ECO:0000313" key="3">
    <source>
        <dbReference type="EMBL" id="MCG2590896.1"/>
    </source>
</evidence>
<dbReference type="PANTHER" id="PTHR33254:SF16">
    <property type="entry name" value="BLR3842 PROTEIN"/>
    <property type="match status" value="1"/>
</dbReference>
<gene>
    <name evidence="3" type="ORF">L6773_20165</name>
</gene>
<dbReference type="Proteomes" id="UP001165366">
    <property type="component" value="Unassembled WGS sequence"/>
</dbReference>
<sequence length="299" mass="33479">MNMYRTLSLLSFLLILYLHPDTLTAQHSTEVSDEVLLELYDGARVTDVVDGLVTVGYMDVGVMDPEIAPLWRDVKEMSHRIAGIAVTVRYGPTNRPMNPGVDLTKPENYDEYREWRGNWYSEISPEPFMEQIKEGSVIVIDNQDDNDTGSVGSFNIMQWQQAGAVGVVSVGGIRDIDEIILQQNPVYTNYFDRGRGERIGRNEIIDVQEPVVVGGALVHPGDVIVADSDGVVVVPRRVAVRVGQIAYQELVADMANRRAIYEERGLELDDTVREREAPEEFFSRLGLPKNPNAPSENDE</sequence>
<keyword evidence="2" id="KW-0732">Signal</keyword>
<name>A0ABS9KJ83_9BACT</name>
<feature type="region of interest" description="Disordered" evidence="1">
    <location>
        <begin position="279"/>
        <end position="299"/>
    </location>
</feature>
<dbReference type="Gene3D" id="3.50.30.40">
    <property type="entry name" value="Ribonuclease E inhibitor RraA/RraA-like"/>
    <property type="match status" value="1"/>
</dbReference>
<dbReference type="InterPro" id="IPR036704">
    <property type="entry name" value="RraA/RraA-like_sf"/>
</dbReference>
<evidence type="ECO:0000256" key="2">
    <source>
        <dbReference type="SAM" id="SignalP"/>
    </source>
</evidence>
<reference evidence="3" key="2">
    <citation type="submission" date="2024-05" db="EMBL/GenBank/DDBJ databases">
        <title>Rhodohalobacter halophilus gen. nov., sp. nov., a moderately halophilic member of the family Balneolaceae.</title>
        <authorList>
            <person name="Xia J."/>
        </authorList>
    </citation>
    <scope>NUCLEOTIDE SEQUENCE</scope>
    <source>
        <strain evidence="3">WB101</strain>
    </source>
</reference>
<feature type="signal peptide" evidence="2">
    <location>
        <begin position="1"/>
        <end position="25"/>
    </location>
</feature>
<keyword evidence="4" id="KW-1185">Reference proteome</keyword>
<feature type="chain" id="PRO_5045445452" description="RraA family protein" evidence="2">
    <location>
        <begin position="26"/>
        <end position="299"/>
    </location>
</feature>
<comment type="caution">
    <text evidence="3">The sequence shown here is derived from an EMBL/GenBank/DDBJ whole genome shotgun (WGS) entry which is preliminary data.</text>
</comment>
<evidence type="ECO:0008006" key="5">
    <source>
        <dbReference type="Google" id="ProtNLM"/>
    </source>
</evidence>
<evidence type="ECO:0000313" key="4">
    <source>
        <dbReference type="Proteomes" id="UP001165366"/>
    </source>
</evidence>